<evidence type="ECO:0000313" key="2">
    <source>
        <dbReference type="Proteomes" id="UP000269221"/>
    </source>
</evidence>
<dbReference type="Proteomes" id="UP000269221">
    <property type="component" value="Unassembled WGS sequence"/>
</dbReference>
<gene>
    <name evidence="1" type="ORF">DUI87_04563</name>
</gene>
<dbReference type="AlphaFoldDB" id="A0A3M0LI01"/>
<comment type="caution">
    <text evidence="1">The sequence shown here is derived from an EMBL/GenBank/DDBJ whole genome shotgun (WGS) entry which is preliminary data.</text>
</comment>
<proteinExistence type="predicted"/>
<dbReference type="EMBL" id="QRBI01000096">
    <property type="protein sequence ID" value="RMC18667.1"/>
    <property type="molecule type" value="Genomic_DNA"/>
</dbReference>
<accession>A0A3M0LI01</accession>
<sequence length="69" mass="7453">MAAKGGKPLMRGRTAGGELDNILCHGKPDKAHARFSMAVTNNINEMSSCVHNHETLVSKDCVNPVCKPY</sequence>
<organism evidence="1 2">
    <name type="scientific">Hirundo rustica rustica</name>
    <dbReference type="NCBI Taxonomy" id="333673"/>
    <lineage>
        <taxon>Eukaryota</taxon>
        <taxon>Metazoa</taxon>
        <taxon>Chordata</taxon>
        <taxon>Craniata</taxon>
        <taxon>Vertebrata</taxon>
        <taxon>Euteleostomi</taxon>
        <taxon>Archelosauria</taxon>
        <taxon>Archosauria</taxon>
        <taxon>Dinosauria</taxon>
        <taxon>Saurischia</taxon>
        <taxon>Theropoda</taxon>
        <taxon>Coelurosauria</taxon>
        <taxon>Aves</taxon>
        <taxon>Neognathae</taxon>
        <taxon>Neoaves</taxon>
        <taxon>Telluraves</taxon>
        <taxon>Australaves</taxon>
        <taxon>Passeriformes</taxon>
        <taxon>Sylvioidea</taxon>
        <taxon>Hirundinidae</taxon>
        <taxon>Hirundo</taxon>
    </lineage>
</organism>
<evidence type="ECO:0000313" key="1">
    <source>
        <dbReference type="EMBL" id="RMC18667.1"/>
    </source>
</evidence>
<protein>
    <submittedName>
        <fullName evidence="1">Uncharacterized protein</fullName>
    </submittedName>
</protein>
<reference evidence="1 2" key="1">
    <citation type="submission" date="2018-07" db="EMBL/GenBank/DDBJ databases">
        <title>A high quality draft genome assembly of the barn swallow (H. rustica rustica).</title>
        <authorList>
            <person name="Formenti G."/>
            <person name="Chiara M."/>
            <person name="Poveda L."/>
            <person name="Francoijs K.-J."/>
            <person name="Bonisoli-Alquati A."/>
            <person name="Canova L."/>
            <person name="Gianfranceschi L."/>
            <person name="Horner D.S."/>
            <person name="Saino N."/>
        </authorList>
    </citation>
    <scope>NUCLEOTIDE SEQUENCE [LARGE SCALE GENOMIC DNA]</scope>
    <source>
        <strain evidence="1">Chelidonia</strain>
        <tissue evidence="1">Blood</tissue>
    </source>
</reference>
<name>A0A3M0LI01_HIRRU</name>
<keyword evidence="2" id="KW-1185">Reference proteome</keyword>